<comment type="caution">
    <text evidence="2">The sequence shown here is derived from an EMBL/GenBank/DDBJ whole genome shotgun (WGS) entry which is preliminary data.</text>
</comment>
<dbReference type="OrthoDB" id="4062651at2759"/>
<proteinExistence type="predicted"/>
<gene>
    <name evidence="2" type="ORF">BDP27DRAFT_1322960</name>
</gene>
<dbReference type="Gene3D" id="1.10.510.10">
    <property type="entry name" value="Transferase(Phosphotransferase) domain 1"/>
    <property type="match status" value="1"/>
</dbReference>
<dbReference type="Proteomes" id="UP000772434">
    <property type="component" value="Unassembled WGS sequence"/>
</dbReference>
<dbReference type="PROSITE" id="PS00108">
    <property type="entry name" value="PROTEIN_KINASE_ST"/>
    <property type="match status" value="1"/>
</dbReference>
<dbReference type="InterPro" id="IPR000719">
    <property type="entry name" value="Prot_kinase_dom"/>
</dbReference>
<dbReference type="InterPro" id="IPR011009">
    <property type="entry name" value="Kinase-like_dom_sf"/>
</dbReference>
<dbReference type="Pfam" id="PF00069">
    <property type="entry name" value="Pkinase"/>
    <property type="match status" value="1"/>
</dbReference>
<dbReference type="EMBL" id="JADNRY010000036">
    <property type="protein sequence ID" value="KAF9070976.1"/>
    <property type="molecule type" value="Genomic_DNA"/>
</dbReference>
<evidence type="ECO:0000259" key="1">
    <source>
        <dbReference type="PROSITE" id="PS50011"/>
    </source>
</evidence>
<dbReference type="InterPro" id="IPR052751">
    <property type="entry name" value="Plant_MAPKKK"/>
</dbReference>
<feature type="domain" description="Protein kinase" evidence="1">
    <location>
        <begin position="398"/>
        <end position="656"/>
    </location>
</feature>
<accession>A0A9P5PX21</accession>
<keyword evidence="2" id="KW-0418">Kinase</keyword>
<dbReference type="AlphaFoldDB" id="A0A9P5PX21"/>
<dbReference type="PANTHER" id="PTHR48011">
    <property type="entry name" value="CCR4-NOT TRANSCRIPTIONAL COMPLEX SUBUNIT CAF120-RELATED"/>
    <property type="match status" value="1"/>
</dbReference>
<dbReference type="PANTHER" id="PTHR48011:SF4">
    <property type="entry name" value="MITOGEN-ACTIVATED PROTEIN KINASE KINASE KINASE 19"/>
    <property type="match status" value="1"/>
</dbReference>
<protein>
    <submittedName>
        <fullName evidence="2">Kinase domain-containing protein</fullName>
    </submittedName>
</protein>
<evidence type="ECO:0000313" key="2">
    <source>
        <dbReference type="EMBL" id="KAF9070976.1"/>
    </source>
</evidence>
<name>A0A9P5PX21_9AGAR</name>
<dbReference type="PROSITE" id="PS50011">
    <property type="entry name" value="PROTEIN_KINASE_DOM"/>
    <property type="match status" value="1"/>
</dbReference>
<reference evidence="2" key="1">
    <citation type="submission" date="2020-11" db="EMBL/GenBank/DDBJ databases">
        <authorList>
            <consortium name="DOE Joint Genome Institute"/>
            <person name="Ahrendt S."/>
            <person name="Riley R."/>
            <person name="Andreopoulos W."/>
            <person name="Labutti K."/>
            <person name="Pangilinan J."/>
            <person name="Ruiz-Duenas F.J."/>
            <person name="Barrasa J.M."/>
            <person name="Sanchez-Garcia M."/>
            <person name="Camarero S."/>
            <person name="Miyauchi S."/>
            <person name="Serrano A."/>
            <person name="Linde D."/>
            <person name="Babiker R."/>
            <person name="Drula E."/>
            <person name="Ayuso-Fernandez I."/>
            <person name="Pacheco R."/>
            <person name="Padilla G."/>
            <person name="Ferreira P."/>
            <person name="Barriuso J."/>
            <person name="Kellner H."/>
            <person name="Castanera R."/>
            <person name="Alfaro M."/>
            <person name="Ramirez L."/>
            <person name="Pisabarro A.G."/>
            <person name="Kuo A."/>
            <person name="Tritt A."/>
            <person name="Lipzen A."/>
            <person name="He G."/>
            <person name="Yan M."/>
            <person name="Ng V."/>
            <person name="Cullen D."/>
            <person name="Martin F."/>
            <person name="Rosso M.-N."/>
            <person name="Henrissat B."/>
            <person name="Hibbett D."/>
            <person name="Martinez A.T."/>
            <person name="Grigoriev I.V."/>
        </authorList>
    </citation>
    <scope>NUCLEOTIDE SEQUENCE</scope>
    <source>
        <strain evidence="2">AH 40177</strain>
    </source>
</reference>
<keyword evidence="3" id="KW-1185">Reference proteome</keyword>
<dbReference type="GO" id="GO:0004672">
    <property type="term" value="F:protein kinase activity"/>
    <property type="evidence" value="ECO:0007669"/>
    <property type="project" value="InterPro"/>
</dbReference>
<keyword evidence="2" id="KW-0808">Transferase</keyword>
<dbReference type="SMART" id="SM00220">
    <property type="entry name" value="S_TKc"/>
    <property type="match status" value="1"/>
</dbReference>
<organism evidence="2 3">
    <name type="scientific">Rhodocollybia butyracea</name>
    <dbReference type="NCBI Taxonomy" id="206335"/>
    <lineage>
        <taxon>Eukaryota</taxon>
        <taxon>Fungi</taxon>
        <taxon>Dikarya</taxon>
        <taxon>Basidiomycota</taxon>
        <taxon>Agaricomycotina</taxon>
        <taxon>Agaricomycetes</taxon>
        <taxon>Agaricomycetidae</taxon>
        <taxon>Agaricales</taxon>
        <taxon>Marasmiineae</taxon>
        <taxon>Omphalotaceae</taxon>
        <taxon>Rhodocollybia</taxon>
    </lineage>
</organism>
<dbReference type="GO" id="GO:0007165">
    <property type="term" value="P:signal transduction"/>
    <property type="evidence" value="ECO:0007669"/>
    <property type="project" value="TreeGrafter"/>
</dbReference>
<evidence type="ECO:0000313" key="3">
    <source>
        <dbReference type="Proteomes" id="UP000772434"/>
    </source>
</evidence>
<dbReference type="SUPFAM" id="SSF56112">
    <property type="entry name" value="Protein kinase-like (PK-like)"/>
    <property type="match status" value="1"/>
</dbReference>
<dbReference type="GO" id="GO:0005524">
    <property type="term" value="F:ATP binding"/>
    <property type="evidence" value="ECO:0007669"/>
    <property type="project" value="InterPro"/>
</dbReference>
<sequence>MASNTTASIYTVSLDFSKVISTNSVPSLPSSILGIKTCLGISGSLYRPSSYEVMSRLAQGQTSSRDFEILSDLESTEPYYLNGVLYLILPYEISVGLQPLEVYGSAPSNWNMDDVKKNCEQIIEESLIPNVIRAQMIAIKAPRRVSQSASALIDSQLRVLEAADEPSEPDSANKFISESSHYQQLAASNLKELRNLFTASIGACGYVMGTFLFQLAGARLQNSNYQFRFGSMMWPNNASVLVQSHGEVWSHKLHSFACLWKDNVPFWLLEIFSNGVDSLSRLLLNGAWLVKHYSQASTSFVLPLIYVGKDYVARVIFMFYSKQDDQVLYTKEQLMDLSEPTAAISFLAMLYNLTECAPPNLTDLTLFGENFIDLVASETSGLVSAKVPSSVRLKLGSSRSGLSPGSGGPGRLSGLKRPAEFEAFAPKIFNYSSAISGVPRHFVKKVANLSLEFDLLHEFMNLRHPNIIAAFGTEEASSNSTLFLFPYLTPFNLALYNPSTAVIRHLLKMSEDLARGLDFLHKSGIAHLDIKPHNMVYNQGFNLYLIDFDAAERVEGVDSTINQVRGTEPWMAPEVTMGPYSPILADRFSCGRVFQLINRYLGDKQLAEFSGQLKRECPRERPPVEDWLRFTSGRPLVQGKLLLTTDLCRCALLSVE</sequence>
<dbReference type="InterPro" id="IPR008271">
    <property type="entry name" value="Ser/Thr_kinase_AS"/>
</dbReference>